<sequence>MLKSILIAFSCILLCKSDNPDGPIVEISLGKLRGFTFELGDNKRADIFLNIPFAKPPIGELRFEKPQPPKPWTGIREAKTWGPICYPHVIVENFADPTQASEDCLQLNVFKPNLTTHDSKGYPVLVWIHGGGFEFAHASLFGYEYLSKNFISREIIVVSIQYRLGPLGWISTGDSVMPGNLGYWDMTQALKFIHENIGYFGGDPKRITVWGESAGAIAVSALTMSPHSRDYVAQSVEMSGSVFMPVSSNDDVVEASQEIIKTLSCEAQDPSQIKECLRAKTIDEISNAVLINGPARKGLNMIKFHPRNDGDFFPVDYPELIKTSPPKPAMIGFTDVESALHALVMVPPLVEPLITDVGIQKSQYPTYGQQNLTRFIKEEVAPEKVLGHFAKEVQEKLIEFYLKRGKPENADYKFYIERYVQLLSDAQFKVPAILTAQLKMKSNWPVYLYLNEHYNDKNYDQELPVKGCIHTCESIHFFGYNFTGPFIWDESEFIVQKIQVETMANFIKTGDPSMPSLKWPQLTQDHPLIYFSIKTEPKVKEPLEIKVWNFWKELMNKYPYDIIRRKPNEGYKNDHEEL</sequence>
<dbReference type="SUPFAM" id="SSF53474">
    <property type="entry name" value="alpha/beta-Hydrolases"/>
    <property type="match status" value="1"/>
</dbReference>
<feature type="domain" description="Carboxylesterase type B" evidence="5">
    <location>
        <begin position="22"/>
        <end position="551"/>
    </location>
</feature>
<keyword evidence="3 4" id="KW-0378">Hydrolase</keyword>
<protein>
    <recommendedName>
        <fullName evidence="4">Carboxylic ester hydrolase</fullName>
        <ecNumber evidence="4">3.1.1.-</ecNumber>
    </recommendedName>
</protein>
<organism evidence="6 7">
    <name type="scientific">Acrobeloides nanus</name>
    <dbReference type="NCBI Taxonomy" id="290746"/>
    <lineage>
        <taxon>Eukaryota</taxon>
        <taxon>Metazoa</taxon>
        <taxon>Ecdysozoa</taxon>
        <taxon>Nematoda</taxon>
        <taxon>Chromadorea</taxon>
        <taxon>Rhabditida</taxon>
        <taxon>Tylenchina</taxon>
        <taxon>Cephalobomorpha</taxon>
        <taxon>Cephaloboidea</taxon>
        <taxon>Cephalobidae</taxon>
        <taxon>Acrobeloides</taxon>
    </lineage>
</organism>
<evidence type="ECO:0000256" key="2">
    <source>
        <dbReference type="ARBA" id="ARBA00022487"/>
    </source>
</evidence>
<dbReference type="EC" id="3.1.1.-" evidence="4"/>
<comment type="similarity">
    <text evidence="1 4">Belongs to the type-B carboxylesterase/lipase family.</text>
</comment>
<dbReference type="InterPro" id="IPR019826">
    <property type="entry name" value="Carboxylesterase_B_AS"/>
</dbReference>
<name>A0A914C0A4_9BILA</name>
<evidence type="ECO:0000313" key="6">
    <source>
        <dbReference type="Proteomes" id="UP000887540"/>
    </source>
</evidence>
<dbReference type="PANTHER" id="PTHR44590">
    <property type="entry name" value="CARBOXYLIC ESTER HYDROLASE-RELATED"/>
    <property type="match status" value="1"/>
</dbReference>
<feature type="signal peptide" evidence="4">
    <location>
        <begin position="1"/>
        <end position="17"/>
    </location>
</feature>
<dbReference type="Pfam" id="PF00135">
    <property type="entry name" value="COesterase"/>
    <property type="match status" value="1"/>
</dbReference>
<dbReference type="PROSITE" id="PS00122">
    <property type="entry name" value="CARBOXYLESTERASE_B_1"/>
    <property type="match status" value="1"/>
</dbReference>
<dbReference type="PANTHER" id="PTHR44590:SF4">
    <property type="entry name" value="CARBOXYLIC ESTER HYDROLASE"/>
    <property type="match status" value="1"/>
</dbReference>
<keyword evidence="4" id="KW-0732">Signal</keyword>
<proteinExistence type="inferred from homology"/>
<dbReference type="GO" id="GO:0052689">
    <property type="term" value="F:carboxylic ester hydrolase activity"/>
    <property type="evidence" value="ECO:0007669"/>
    <property type="project" value="UniProtKB-KW"/>
</dbReference>
<evidence type="ECO:0000256" key="1">
    <source>
        <dbReference type="ARBA" id="ARBA00005964"/>
    </source>
</evidence>
<reference evidence="7" key="1">
    <citation type="submission" date="2022-11" db="UniProtKB">
        <authorList>
            <consortium name="WormBaseParasite"/>
        </authorList>
    </citation>
    <scope>IDENTIFICATION</scope>
</reference>
<evidence type="ECO:0000313" key="7">
    <source>
        <dbReference type="WBParaSite" id="ACRNAN_Path_1420.g5575.t1"/>
    </source>
</evidence>
<evidence type="ECO:0000256" key="3">
    <source>
        <dbReference type="ARBA" id="ARBA00022801"/>
    </source>
</evidence>
<dbReference type="Gene3D" id="3.40.50.1820">
    <property type="entry name" value="alpha/beta hydrolase"/>
    <property type="match status" value="1"/>
</dbReference>
<accession>A0A914C0A4</accession>
<dbReference type="Proteomes" id="UP000887540">
    <property type="component" value="Unplaced"/>
</dbReference>
<dbReference type="WBParaSite" id="ACRNAN_Path_1420.g5575.t1">
    <property type="protein sequence ID" value="ACRNAN_Path_1420.g5575.t1"/>
    <property type="gene ID" value="ACRNAN_Path_1420.g5575"/>
</dbReference>
<keyword evidence="6" id="KW-1185">Reference proteome</keyword>
<dbReference type="InterPro" id="IPR029058">
    <property type="entry name" value="AB_hydrolase_fold"/>
</dbReference>
<feature type="chain" id="PRO_5038163414" description="Carboxylic ester hydrolase" evidence="4">
    <location>
        <begin position="18"/>
        <end position="578"/>
    </location>
</feature>
<dbReference type="InterPro" id="IPR002018">
    <property type="entry name" value="CarbesteraseB"/>
</dbReference>
<evidence type="ECO:0000256" key="4">
    <source>
        <dbReference type="RuleBase" id="RU361235"/>
    </source>
</evidence>
<evidence type="ECO:0000259" key="5">
    <source>
        <dbReference type="Pfam" id="PF00135"/>
    </source>
</evidence>
<keyword evidence="2" id="KW-0719">Serine esterase</keyword>
<dbReference type="AlphaFoldDB" id="A0A914C0A4"/>